<dbReference type="InterPro" id="IPR035989">
    <property type="entry name" value="DBP_sf"/>
</dbReference>
<dbReference type="InterPro" id="IPR000635">
    <property type="entry name" value="Viral_ssDNA-bd"/>
</dbReference>
<evidence type="ECO:0000313" key="4">
    <source>
        <dbReference type="EMBL" id="ABO48389.1"/>
    </source>
</evidence>
<protein>
    <submittedName>
        <fullName evidence="4">Single-stranded DNA-binding protein</fullName>
    </submittedName>
</protein>
<proteinExistence type="inferred from homology"/>
<sequence length="1105" mass="123779">METTNVCTQAPLGPAGYIYYQLVDDFPLEEASLLSTNFTTAKACFLPLLTGLTVEPGFNFNVKAPCQKIMFESLTVKPTKYFNQAIVFHNSNKIPPIFHGSGLEQLCEATRQMFGFSSFKPDTTKGPWKGSAHLPQQPEKYIGWVVVAESFKERLICGELALLSALEPMKTVTINNKPCFKIPLHDTRFLSTDIPLPFYDENISKIMYESYYTNLAQAVRIRDVSGLIEVLQERALTEQYKTAKLASLKTYPAENCSAGNLEYAVIDAAVSELAISHGLAFLEAPQEESPILNYLQWPMFAEDSTPERRIKALQEWNAKMAIHVHAQILSANSVLYVTKIGQSPGKTAGGKQDDNFLNRYYMQHGLGHLNVQTRDENNTVVFPGVPDSCMNGSTYTVYHLAYAASMSPHILARVCYYLQMCQNQRLACTPQSTTVPAYVTTAANTSMCDLCGGDLPAVCLHTLFFRLRDRFPQVLTPQKRDPYVVTGIAGPHNDMEILGNFGSFKEKDDDQENGQKYSYWQLNANLTERLEEIGVTVSTQACQLITDVDSFLALFKKIDAVVDEEAIRFNEGLVRNSVNFKESVKSIAHVLQLQCNTNWLPPCPIIQNLFTRSFFTILQDMSFPLCVTHHTENPLNYGTVSTWMSNHFQTLWSNFKSIWFDKGLLTCSDMRVVHNETTSDMENLAADIPKQRCSIRLSRAQIFAPKVLKIKNRIIFSNSSSTESLSANFIKAGKAENPITSGPYIHFLTQLHKQLFPTTKTGAYYIWQTFMSSKKLPQAGSTNAKKLSEFISYLMTNSVAHDEVNVLDYIPTTLMAYAKQRLNNAILRLCGQTQFYATTMNFLQPTILSMPSLDYPHVAGPVPVKDLTTYMDITRDKSATVIQSSCREDPAAVCKMRPIVTIPMMVNKYSGSNGNNSIFQSGNMGYFMGRGVDRKLLPDIPRMRKHVNTSMRRRYAFATPMTESLLTQPGKSAARTFQLEKTRKVIHDIICSGNGEPENLVLGLVKCLGQECATLTSDDVEFYLGEHAFMMNDVMEVLETLRGSGCTFSEESVQTLLPNPSPGTSESFVEVTDNIITSLPEMSVTQFTAAPPKRRRIATFEDIDL</sequence>
<keyword evidence="2" id="KW-0235">DNA replication</keyword>
<dbReference type="SUPFAM" id="SSF118208">
    <property type="entry name" value="Viral ssDNA binding protein"/>
    <property type="match status" value="1"/>
</dbReference>
<dbReference type="EMBL" id="EF495130">
    <property type="protein sequence ID" value="ABO48389.1"/>
    <property type="molecule type" value="Genomic_DNA"/>
</dbReference>
<dbReference type="InterPro" id="IPR043031">
    <property type="entry name" value="Viral_ssDBP_head"/>
</dbReference>
<dbReference type="GO" id="GO:0006260">
    <property type="term" value="P:DNA replication"/>
    <property type="evidence" value="ECO:0007669"/>
    <property type="project" value="UniProtKB-KW"/>
</dbReference>
<dbReference type="HAMAP" id="MF_04007">
    <property type="entry name" value="HSV_DNBI"/>
    <property type="match status" value="1"/>
</dbReference>
<name>D0PP98_9GAMA</name>
<evidence type="ECO:0000256" key="2">
    <source>
        <dbReference type="ARBA" id="ARBA00022705"/>
    </source>
</evidence>
<reference evidence="4" key="2">
    <citation type="journal article" date="2010" name="J. Gen. Virol.">
        <title>Characterization of a novel wood mouse virus related to murid herpesvirus 4.</title>
        <authorList>
            <person name="Hughes D.J."/>
            <person name="Kipar A."/>
            <person name="Milligan S.G."/>
            <person name="Cunningham C."/>
            <person name="Sanders M."/>
            <person name="Quail M.A."/>
            <person name="Rajandream M.A."/>
            <person name="Efstathiou S."/>
            <person name="Bowden R.J."/>
            <person name="Chastel C."/>
            <person name="Bennett M."/>
            <person name="Sample J.T."/>
            <person name="Barrell B."/>
            <person name="Davison A.J."/>
            <person name="Stewart J.P."/>
        </authorList>
    </citation>
    <scope>NUCLEOTIDE SEQUENCE</scope>
    <source>
        <strain evidence="4">Brest/An711</strain>
    </source>
</reference>
<keyword evidence="1" id="KW-1048">Host nucleus</keyword>
<reference evidence="4" key="1">
    <citation type="submission" date="2007-03" db="EMBL/GenBank/DDBJ databases">
        <title>Sequence characterization of a virus closely related to Murine gammaherpesvirus 68.</title>
        <authorList>
            <person name="Milligan S."/>
            <person name="Cunningham C."/>
            <person name="Efstathiou S."/>
            <person name="Chastel O."/>
            <person name="Davison A.J."/>
        </authorList>
    </citation>
    <scope>NUCLEOTIDE SEQUENCE</scope>
    <source>
        <strain evidence="4">Brest/An711</strain>
    </source>
</reference>
<keyword evidence="3 4" id="KW-0238">DNA-binding</keyword>
<dbReference type="Gene3D" id="1.20.190.40">
    <property type="entry name" value="Viral ssDNA binding protein, head domain"/>
    <property type="match status" value="2"/>
</dbReference>
<organism evidence="4">
    <name type="scientific">Wood mouse herpesvirus</name>
    <dbReference type="NCBI Taxonomy" id="432370"/>
    <lineage>
        <taxon>Viruses</taxon>
        <taxon>Duplodnaviria</taxon>
        <taxon>Heunggongvirae</taxon>
        <taxon>Peploviricota</taxon>
        <taxon>Herviviricetes</taxon>
        <taxon>Herpesvirales</taxon>
        <taxon>Orthoherpesviridae</taxon>
        <taxon>Gammaherpesvirinae</taxon>
        <taxon>Rhadinovirus</taxon>
        <taxon>Rhadinovirus muridgamma7</taxon>
        <taxon>Murid gammaherpesvirus 7</taxon>
    </lineage>
</organism>
<accession>D0PP98</accession>
<dbReference type="GO" id="GO:0003697">
    <property type="term" value="F:single-stranded DNA binding"/>
    <property type="evidence" value="ECO:0007669"/>
    <property type="project" value="InterPro"/>
</dbReference>
<evidence type="ECO:0000256" key="1">
    <source>
        <dbReference type="ARBA" id="ARBA00022562"/>
    </source>
</evidence>
<evidence type="ECO:0000256" key="3">
    <source>
        <dbReference type="ARBA" id="ARBA00023125"/>
    </source>
</evidence>
<dbReference type="GO" id="GO:0042025">
    <property type="term" value="C:host cell nucleus"/>
    <property type="evidence" value="ECO:0007669"/>
    <property type="project" value="InterPro"/>
</dbReference>
<dbReference type="Pfam" id="PF00747">
    <property type="entry name" value="Viral_DNA_bp"/>
    <property type="match status" value="1"/>
</dbReference>